<keyword evidence="2" id="KW-1185">Reference proteome</keyword>
<protein>
    <submittedName>
        <fullName evidence="1">Uncharacterized protein</fullName>
    </submittedName>
</protein>
<proteinExistence type="predicted"/>
<name>D2BUA8_DICZ5</name>
<organism evidence="1 2">
    <name type="scientific">Dickeya zeae (strain Ech586)</name>
    <name type="common">Dickeya dadantii (strain Ech586)</name>
    <dbReference type="NCBI Taxonomy" id="590409"/>
    <lineage>
        <taxon>Bacteria</taxon>
        <taxon>Pseudomonadati</taxon>
        <taxon>Pseudomonadota</taxon>
        <taxon>Gammaproteobacteria</taxon>
        <taxon>Enterobacterales</taxon>
        <taxon>Pectobacteriaceae</taxon>
        <taxon>Dickeya</taxon>
        <taxon>Dickeya parazeae</taxon>
    </lineage>
</organism>
<reference evidence="1" key="1">
    <citation type="submission" date="2009-12" db="EMBL/GenBank/DDBJ databases">
        <title>Complete sequence of Dickeya dadantii Ech586.</title>
        <authorList>
            <consortium name="US DOE Joint Genome Institute"/>
            <person name="Lucas S."/>
            <person name="Copeland A."/>
            <person name="Lapidus A."/>
            <person name="Glavina del Rio T."/>
            <person name="Tice H."/>
            <person name="Bruce D."/>
            <person name="Goodwin L."/>
            <person name="Pitluck S."/>
            <person name="Munk A.C."/>
            <person name="Brettin T."/>
            <person name="Detter J.C."/>
            <person name="Han C."/>
            <person name="Tapia R."/>
            <person name="Larimer F."/>
            <person name="Land M."/>
            <person name="Hauser L."/>
            <person name="Kyrpides N."/>
            <person name="Mikhailova N."/>
            <person name="Balakrishnan V."/>
            <person name="Glasner J."/>
            <person name="Perna N.T."/>
        </authorList>
    </citation>
    <scope>NUCLEOTIDE SEQUENCE [LARGE SCALE GENOMIC DNA]</scope>
    <source>
        <strain evidence="1">Ech586</strain>
    </source>
</reference>
<dbReference type="HOGENOM" id="CLU_3355842_0_0_6"/>
<gene>
    <name evidence="1" type="ordered locus">Dd586_3120</name>
</gene>
<evidence type="ECO:0000313" key="1">
    <source>
        <dbReference type="EMBL" id="ACZ77955.1"/>
    </source>
</evidence>
<sequence length="36" mass="4162">MLRDIRNVEKRREQNCAMLPDSNLNAGSHLHNIVCI</sequence>
<dbReference type="AlphaFoldDB" id="D2BUA8"/>
<dbReference type="EMBL" id="CP001836">
    <property type="protein sequence ID" value="ACZ77955.1"/>
    <property type="molecule type" value="Genomic_DNA"/>
</dbReference>
<accession>D2BUA8</accession>
<dbReference type="Proteomes" id="UP000001446">
    <property type="component" value="Chromosome"/>
</dbReference>
<evidence type="ECO:0000313" key="2">
    <source>
        <dbReference type="Proteomes" id="UP000001446"/>
    </source>
</evidence>
<dbReference type="KEGG" id="ddc:Dd586_3120"/>